<feature type="non-terminal residue" evidence="1">
    <location>
        <position position="94"/>
    </location>
</feature>
<sequence>MNIICCRGAKRTSTEVIGTQSGCYSIKTYLNYVIEDSQSSCLKNCLRKSLKTGVLNLKIINNYGFDYGFDNNHYGFDNNSLGLLSNYFVNRSQI</sequence>
<protein>
    <submittedName>
        <fullName evidence="1">Uncharacterized protein</fullName>
    </submittedName>
</protein>
<evidence type="ECO:0000313" key="1">
    <source>
        <dbReference type="EMBL" id="RNA04655.1"/>
    </source>
</evidence>
<organism evidence="1 2">
    <name type="scientific">Brachionus plicatilis</name>
    <name type="common">Marine rotifer</name>
    <name type="synonym">Brachionus muelleri</name>
    <dbReference type="NCBI Taxonomy" id="10195"/>
    <lineage>
        <taxon>Eukaryota</taxon>
        <taxon>Metazoa</taxon>
        <taxon>Spiralia</taxon>
        <taxon>Gnathifera</taxon>
        <taxon>Rotifera</taxon>
        <taxon>Eurotatoria</taxon>
        <taxon>Monogononta</taxon>
        <taxon>Pseudotrocha</taxon>
        <taxon>Ploima</taxon>
        <taxon>Brachionidae</taxon>
        <taxon>Brachionus</taxon>
    </lineage>
</organism>
<keyword evidence="2" id="KW-1185">Reference proteome</keyword>
<proteinExistence type="predicted"/>
<comment type="caution">
    <text evidence="1">The sequence shown here is derived from an EMBL/GenBank/DDBJ whole genome shotgun (WGS) entry which is preliminary data.</text>
</comment>
<name>A0A3M7Q0X3_BRAPC</name>
<dbReference type="Proteomes" id="UP000276133">
    <property type="component" value="Unassembled WGS sequence"/>
</dbReference>
<reference evidence="1 2" key="1">
    <citation type="journal article" date="2018" name="Sci. Rep.">
        <title>Genomic signatures of local adaptation to the degree of environmental predictability in rotifers.</title>
        <authorList>
            <person name="Franch-Gras L."/>
            <person name="Hahn C."/>
            <person name="Garcia-Roger E.M."/>
            <person name="Carmona M.J."/>
            <person name="Serra M."/>
            <person name="Gomez A."/>
        </authorList>
    </citation>
    <scope>NUCLEOTIDE SEQUENCE [LARGE SCALE GENOMIC DNA]</scope>
    <source>
        <strain evidence="1">HYR1</strain>
    </source>
</reference>
<gene>
    <name evidence="1" type="ORF">BpHYR1_017531</name>
</gene>
<accession>A0A3M7Q0X3</accession>
<dbReference type="AlphaFoldDB" id="A0A3M7Q0X3"/>
<dbReference type="EMBL" id="REGN01008011">
    <property type="protein sequence ID" value="RNA04655.1"/>
    <property type="molecule type" value="Genomic_DNA"/>
</dbReference>
<evidence type="ECO:0000313" key="2">
    <source>
        <dbReference type="Proteomes" id="UP000276133"/>
    </source>
</evidence>